<protein>
    <submittedName>
        <fullName evidence="1">Uncharacterized protein</fullName>
    </submittedName>
</protein>
<comment type="caution">
    <text evidence="1">The sequence shown here is derived from an EMBL/GenBank/DDBJ whole genome shotgun (WGS) entry which is preliminary data.</text>
</comment>
<evidence type="ECO:0000313" key="1">
    <source>
        <dbReference type="EMBL" id="EGC03864.1"/>
    </source>
</evidence>
<evidence type="ECO:0000313" key="2">
    <source>
        <dbReference type="Proteomes" id="UP000004259"/>
    </source>
</evidence>
<reference evidence="1 2" key="1">
    <citation type="submission" date="2011-02" db="EMBL/GenBank/DDBJ databases">
        <authorList>
            <person name="Nelson K.E."/>
            <person name="Sutton G."/>
            <person name="Torralba M."/>
            <person name="Durkin S."/>
            <person name="Harkins D."/>
            <person name="Montgomery R."/>
            <person name="Ziemer C."/>
            <person name="Klaassens E."/>
            <person name="Ocuiv P."/>
            <person name="Morrison M."/>
        </authorList>
    </citation>
    <scope>NUCLEOTIDE SEQUENCE [LARGE SCALE GENOMIC DNA]</scope>
    <source>
        <strain evidence="1 2">8</strain>
    </source>
</reference>
<name>E9S9Z8_RUMAL</name>
<sequence length="38" mass="4161">MALNDSSPPAAGKNTQKYRFCKSHFLQKNSGSSHLPPD</sequence>
<organism evidence="1 2">
    <name type="scientific">Ruminococcus albus 8</name>
    <dbReference type="NCBI Taxonomy" id="246199"/>
    <lineage>
        <taxon>Bacteria</taxon>
        <taxon>Bacillati</taxon>
        <taxon>Bacillota</taxon>
        <taxon>Clostridia</taxon>
        <taxon>Eubacteriales</taxon>
        <taxon>Oscillospiraceae</taxon>
        <taxon>Ruminococcus</taxon>
    </lineage>
</organism>
<dbReference type="AlphaFoldDB" id="E9S9Z8"/>
<proteinExistence type="predicted"/>
<keyword evidence="2" id="KW-1185">Reference proteome</keyword>
<accession>E9S9Z8</accession>
<dbReference type="Proteomes" id="UP000004259">
    <property type="component" value="Unassembled WGS sequence"/>
</dbReference>
<dbReference type="EMBL" id="ADKM02000050">
    <property type="protein sequence ID" value="EGC03864.1"/>
    <property type="molecule type" value="Genomic_DNA"/>
</dbReference>
<gene>
    <name evidence="1" type="ORF">CUS_6449</name>
</gene>